<gene>
    <name evidence="1" type="ORF">FYJ50_00560</name>
</gene>
<proteinExistence type="predicted"/>
<dbReference type="GO" id="GO:0160105">
    <property type="term" value="F:tRNA (adenine(22)-N1)-methyltransferase activity"/>
    <property type="evidence" value="ECO:0007669"/>
    <property type="project" value="InterPro"/>
</dbReference>
<evidence type="ECO:0000313" key="1">
    <source>
        <dbReference type="EMBL" id="MSS00619.1"/>
    </source>
</evidence>
<dbReference type="Proteomes" id="UP000470082">
    <property type="component" value="Unassembled WGS sequence"/>
</dbReference>
<keyword evidence="2" id="KW-1185">Reference proteome</keyword>
<evidence type="ECO:0000313" key="2">
    <source>
        <dbReference type="Proteomes" id="UP000470082"/>
    </source>
</evidence>
<dbReference type="InterPro" id="IPR029063">
    <property type="entry name" value="SAM-dependent_MTases_sf"/>
</dbReference>
<dbReference type="RefSeq" id="WP_154459093.1">
    <property type="nucleotide sequence ID" value="NZ_JBJEEW010000060.1"/>
</dbReference>
<reference evidence="1 2" key="1">
    <citation type="submission" date="2019-08" db="EMBL/GenBank/DDBJ databases">
        <title>In-depth cultivation of the pig gut microbiome towards novel bacterial diversity and tailored functional studies.</title>
        <authorList>
            <person name="Wylensek D."/>
            <person name="Hitch T.C.A."/>
            <person name="Clavel T."/>
        </authorList>
    </citation>
    <scope>NUCLEOTIDE SEQUENCE [LARGE SCALE GENOMIC DNA]</scope>
    <source>
        <strain evidence="1 2">LKV-178-WT-2G</strain>
    </source>
</reference>
<sequence>MISKRLQAIVEWIDGTVMADIGCDHGYVCIEAILQNKVKKAYACDIAQGPLQNAKETIKKYHLENQIECQLMNGLSNLKEDVDLIVIAGMGAMTMIDILQSYDMKKGMNLICCPHKDVELFRNYLSKSGYEIIKEKMIFEDHFYPILYITYSGVSYSLSEHEQYYGYRMIQDEIFGSYIESEIKKWTTIYQKCPDSKKISLEKRLEALKKIR</sequence>
<dbReference type="GO" id="GO:0032259">
    <property type="term" value="P:methylation"/>
    <property type="evidence" value="ECO:0007669"/>
    <property type="project" value="UniProtKB-KW"/>
</dbReference>
<dbReference type="PANTHER" id="PTHR38451:SF1">
    <property type="entry name" value="TRNA (ADENINE(22)-N(1))-METHYLTRANSFERASE"/>
    <property type="match status" value="1"/>
</dbReference>
<name>A0A7X2T2L3_9FIRM</name>
<dbReference type="PIRSF" id="PIRSF018637">
    <property type="entry name" value="TrmK"/>
    <property type="match status" value="1"/>
</dbReference>
<dbReference type="Pfam" id="PF12847">
    <property type="entry name" value="Methyltransf_18"/>
    <property type="match status" value="1"/>
</dbReference>
<organism evidence="1 2">
    <name type="scientific">Floccifex porci</name>
    <dbReference type="NCBI Taxonomy" id="2606629"/>
    <lineage>
        <taxon>Bacteria</taxon>
        <taxon>Bacillati</taxon>
        <taxon>Bacillota</taxon>
        <taxon>Erysipelotrichia</taxon>
        <taxon>Erysipelotrichales</taxon>
        <taxon>Erysipelotrichaceae</taxon>
        <taxon>Floccifex</taxon>
    </lineage>
</organism>
<keyword evidence="1" id="KW-0489">Methyltransferase</keyword>
<comment type="caution">
    <text evidence="1">The sequence shown here is derived from an EMBL/GenBank/DDBJ whole genome shotgun (WGS) entry which is preliminary data.</text>
</comment>
<dbReference type="Gene3D" id="3.40.50.150">
    <property type="entry name" value="Vaccinia Virus protein VP39"/>
    <property type="match status" value="1"/>
</dbReference>
<dbReference type="AlphaFoldDB" id="A0A7X2T2L3"/>
<dbReference type="SUPFAM" id="SSF53335">
    <property type="entry name" value="S-adenosyl-L-methionine-dependent methyltransferases"/>
    <property type="match status" value="1"/>
</dbReference>
<dbReference type="InterPro" id="IPR006901">
    <property type="entry name" value="TrmK"/>
</dbReference>
<protein>
    <submittedName>
        <fullName evidence="1">SAM-dependent methyltransferase</fullName>
    </submittedName>
</protein>
<keyword evidence="1" id="KW-0808">Transferase</keyword>
<accession>A0A7X2T2L3</accession>
<dbReference type="PANTHER" id="PTHR38451">
    <property type="entry name" value="TRNA (ADENINE(22)-N(1))-METHYLTRANSFERASE"/>
    <property type="match status" value="1"/>
</dbReference>
<dbReference type="EMBL" id="VUMM01000001">
    <property type="protein sequence ID" value="MSS00619.1"/>
    <property type="molecule type" value="Genomic_DNA"/>
</dbReference>